<gene>
    <name evidence="5" type="ORF">F7725_018043</name>
</gene>
<sequence>MDHTLLNTMGIITLFLLCSCVVGTAQSKVTLDPDKPYLREQVSHRAELNCCYTTEEKSVNVTWIKQTTNKTVNIVPPSKSVTKKDTSGRFKSCSTLTLVPLRLIDSGLYHCRLNCNNVAVLSHGTYLQVYKPMEKSINLSESTKNKILTAEGVLLLLCVLLPSISLLSKSKRLNELEKNKITREEENIYQGLNLDECWSTYDQIERPKTHGQYQDVGNIKGEEEEEEEEEEIQLEKP</sequence>
<dbReference type="InterPro" id="IPR007110">
    <property type="entry name" value="Ig-like_dom"/>
</dbReference>
<reference evidence="5 6" key="1">
    <citation type="submission" date="2020-03" db="EMBL/GenBank/DDBJ databases">
        <title>Dissostichus mawsoni Genome sequencing and assembly.</title>
        <authorList>
            <person name="Park H."/>
        </authorList>
    </citation>
    <scope>NUCLEOTIDE SEQUENCE [LARGE SCALE GENOMIC DNA]</scope>
    <source>
        <strain evidence="5">DM0001</strain>
        <tissue evidence="5">Muscle</tissue>
    </source>
</reference>
<evidence type="ECO:0000313" key="6">
    <source>
        <dbReference type="Proteomes" id="UP000518266"/>
    </source>
</evidence>
<dbReference type="Proteomes" id="UP000518266">
    <property type="component" value="Unassembled WGS sequence"/>
</dbReference>
<organism evidence="5 6">
    <name type="scientific">Dissostichus mawsoni</name>
    <name type="common">Antarctic cod</name>
    <dbReference type="NCBI Taxonomy" id="36200"/>
    <lineage>
        <taxon>Eukaryota</taxon>
        <taxon>Metazoa</taxon>
        <taxon>Chordata</taxon>
        <taxon>Craniata</taxon>
        <taxon>Vertebrata</taxon>
        <taxon>Euteleostomi</taxon>
        <taxon>Actinopterygii</taxon>
        <taxon>Neopterygii</taxon>
        <taxon>Teleostei</taxon>
        <taxon>Neoteleostei</taxon>
        <taxon>Acanthomorphata</taxon>
        <taxon>Eupercaria</taxon>
        <taxon>Perciformes</taxon>
        <taxon>Notothenioidei</taxon>
        <taxon>Nototheniidae</taxon>
        <taxon>Dissostichus</taxon>
    </lineage>
</organism>
<dbReference type="SUPFAM" id="SSF48726">
    <property type="entry name" value="Immunoglobulin"/>
    <property type="match status" value="1"/>
</dbReference>
<feature type="region of interest" description="Disordered" evidence="2">
    <location>
        <begin position="209"/>
        <end position="237"/>
    </location>
</feature>
<evidence type="ECO:0000259" key="4">
    <source>
        <dbReference type="PROSITE" id="PS50835"/>
    </source>
</evidence>
<dbReference type="GO" id="GO:0009897">
    <property type="term" value="C:external side of plasma membrane"/>
    <property type="evidence" value="ECO:0007669"/>
    <property type="project" value="TreeGrafter"/>
</dbReference>
<protein>
    <recommendedName>
        <fullName evidence="4">Ig-like domain-containing protein</fullName>
    </recommendedName>
</protein>
<evidence type="ECO:0000256" key="1">
    <source>
        <dbReference type="ARBA" id="ARBA00023319"/>
    </source>
</evidence>
<dbReference type="Gene3D" id="2.60.40.10">
    <property type="entry name" value="Immunoglobulins"/>
    <property type="match status" value="1"/>
</dbReference>
<evidence type="ECO:0000256" key="2">
    <source>
        <dbReference type="SAM" id="MobiDB-lite"/>
    </source>
</evidence>
<feature type="chain" id="PRO_5029662499" description="Ig-like domain-containing protein" evidence="3">
    <location>
        <begin position="28"/>
        <end position="237"/>
    </location>
</feature>
<dbReference type="OrthoDB" id="8915525at2759"/>
<dbReference type="PROSITE" id="PS50835">
    <property type="entry name" value="IG_LIKE"/>
    <property type="match status" value="1"/>
</dbReference>
<dbReference type="InterPro" id="IPR003599">
    <property type="entry name" value="Ig_sub"/>
</dbReference>
<dbReference type="GO" id="GO:0030183">
    <property type="term" value="P:B cell differentiation"/>
    <property type="evidence" value="ECO:0007669"/>
    <property type="project" value="TreeGrafter"/>
</dbReference>
<dbReference type="AlphaFoldDB" id="A0A7J5XQC3"/>
<dbReference type="GO" id="GO:0019815">
    <property type="term" value="C:B cell receptor complex"/>
    <property type="evidence" value="ECO:0007669"/>
    <property type="project" value="TreeGrafter"/>
</dbReference>
<dbReference type="Pfam" id="PF07686">
    <property type="entry name" value="V-set"/>
    <property type="match status" value="1"/>
</dbReference>
<evidence type="ECO:0000256" key="3">
    <source>
        <dbReference type="SAM" id="SignalP"/>
    </source>
</evidence>
<comment type="caution">
    <text evidence="5">The sequence shown here is derived from an EMBL/GenBank/DDBJ whole genome shotgun (WGS) entry which is preliminary data.</text>
</comment>
<keyword evidence="6" id="KW-1185">Reference proteome</keyword>
<proteinExistence type="predicted"/>
<dbReference type="InterPro" id="IPR036179">
    <property type="entry name" value="Ig-like_dom_sf"/>
</dbReference>
<dbReference type="PANTHER" id="PTHR14334:SF1">
    <property type="entry name" value="B-CELL ANTIGEN RECEPTOR COMPLEX-ASSOCIATED PROTEIN ALPHA CHAIN"/>
    <property type="match status" value="1"/>
</dbReference>
<name>A0A7J5XQC3_DISMA</name>
<feature type="domain" description="Ig-like" evidence="4">
    <location>
        <begin position="33"/>
        <end position="122"/>
    </location>
</feature>
<feature type="compositionally biased region" description="Acidic residues" evidence="2">
    <location>
        <begin position="222"/>
        <end position="237"/>
    </location>
</feature>
<dbReference type="InterPro" id="IPR013106">
    <property type="entry name" value="Ig_V-set"/>
</dbReference>
<dbReference type="PANTHER" id="PTHR14334">
    <property type="entry name" value="B-CELL ANTIGEN RECEPTOR COMPLEX-ASSOCIATED PROTEIN"/>
    <property type="match status" value="1"/>
</dbReference>
<keyword evidence="1" id="KW-0393">Immunoglobulin domain</keyword>
<evidence type="ECO:0000313" key="5">
    <source>
        <dbReference type="EMBL" id="KAF3839326.1"/>
    </source>
</evidence>
<feature type="signal peptide" evidence="3">
    <location>
        <begin position="1"/>
        <end position="27"/>
    </location>
</feature>
<dbReference type="GO" id="GO:0050853">
    <property type="term" value="P:B cell receptor signaling pathway"/>
    <property type="evidence" value="ECO:0007669"/>
    <property type="project" value="TreeGrafter"/>
</dbReference>
<accession>A0A7J5XQC3</accession>
<dbReference type="InterPro" id="IPR013783">
    <property type="entry name" value="Ig-like_fold"/>
</dbReference>
<keyword evidence="3" id="KW-0732">Signal</keyword>
<dbReference type="SMART" id="SM00409">
    <property type="entry name" value="IG"/>
    <property type="match status" value="1"/>
</dbReference>
<dbReference type="EMBL" id="JAAKFY010000021">
    <property type="protein sequence ID" value="KAF3839326.1"/>
    <property type="molecule type" value="Genomic_DNA"/>
</dbReference>